<feature type="signal peptide" evidence="1">
    <location>
        <begin position="1"/>
        <end position="18"/>
    </location>
</feature>
<dbReference type="AlphaFoldDB" id="A0A0X3TYQ3"/>
<dbReference type="Proteomes" id="UP000053791">
    <property type="component" value="Unassembled WGS sequence"/>
</dbReference>
<dbReference type="STRING" id="1685379.AVO45_07410"/>
<feature type="chain" id="PRO_5007054514" evidence="1">
    <location>
        <begin position="19"/>
        <end position="127"/>
    </location>
</feature>
<comment type="caution">
    <text evidence="2">The sequence shown here is derived from an EMBL/GenBank/DDBJ whole genome shotgun (WGS) entry which is preliminary data.</text>
</comment>
<accession>A0A0X3TYQ3</accession>
<organism evidence="2 3">
    <name type="scientific">Ruegeria marisrubri</name>
    <dbReference type="NCBI Taxonomy" id="1685379"/>
    <lineage>
        <taxon>Bacteria</taxon>
        <taxon>Pseudomonadati</taxon>
        <taxon>Pseudomonadota</taxon>
        <taxon>Alphaproteobacteria</taxon>
        <taxon>Rhodobacterales</taxon>
        <taxon>Roseobacteraceae</taxon>
        <taxon>Ruegeria</taxon>
    </lineage>
</organism>
<evidence type="ECO:0000256" key="1">
    <source>
        <dbReference type="SAM" id="SignalP"/>
    </source>
</evidence>
<sequence>MKHIAITALLLSPTTLSAAYSELFEIHPLEGDRFEVIATQGPAAGDYWCGAARHAIAELRKPATQRIYVVRGRGDSQARPDRRAVQFAFTPPAGGPVQSQSISVDIVGNQMSAAQAQAFCMDRTIKD</sequence>
<proteinExistence type="predicted"/>
<reference evidence="2 3" key="1">
    <citation type="submission" date="2015-12" db="EMBL/GenBank/DDBJ databases">
        <authorList>
            <person name="Shamseldin A."/>
            <person name="Moawad H."/>
            <person name="Abd El-Rahim W.M."/>
            <person name="Sadowsky M.J."/>
        </authorList>
    </citation>
    <scope>NUCLEOTIDE SEQUENCE [LARGE SCALE GENOMIC DNA]</scope>
    <source>
        <strain evidence="2 3">ZGT118</strain>
    </source>
</reference>
<evidence type="ECO:0000313" key="3">
    <source>
        <dbReference type="Proteomes" id="UP000053791"/>
    </source>
</evidence>
<protein>
    <submittedName>
        <fullName evidence="2">Uncharacterized protein</fullName>
    </submittedName>
</protein>
<gene>
    <name evidence="2" type="ORF">AVO45_07410</name>
</gene>
<keyword evidence="3" id="KW-1185">Reference proteome</keyword>
<name>A0A0X3TYQ3_9RHOB</name>
<evidence type="ECO:0000313" key="2">
    <source>
        <dbReference type="EMBL" id="KUJ80848.1"/>
    </source>
</evidence>
<dbReference type="OrthoDB" id="7875627at2"/>
<dbReference type="EMBL" id="LQBQ01000012">
    <property type="protein sequence ID" value="KUJ80848.1"/>
    <property type="molecule type" value="Genomic_DNA"/>
</dbReference>
<dbReference type="RefSeq" id="WP_068346521.1">
    <property type="nucleotide sequence ID" value="NZ_LQBQ01000012.1"/>
</dbReference>
<keyword evidence="1" id="KW-0732">Signal</keyword>